<gene>
    <name evidence="1" type="ORF">ZIOFF_066845</name>
</gene>
<reference evidence="1 2" key="1">
    <citation type="submission" date="2020-08" db="EMBL/GenBank/DDBJ databases">
        <title>Plant Genome Project.</title>
        <authorList>
            <person name="Zhang R.-G."/>
        </authorList>
    </citation>
    <scope>NUCLEOTIDE SEQUENCE [LARGE SCALE GENOMIC DNA]</scope>
    <source>
        <tissue evidence="1">Rhizome</tissue>
    </source>
</reference>
<dbReference type="AlphaFoldDB" id="A0A8J5F5F6"/>
<name>A0A8J5F5F6_ZINOF</name>
<comment type="caution">
    <text evidence="1">The sequence shown here is derived from an EMBL/GenBank/DDBJ whole genome shotgun (WGS) entry which is preliminary data.</text>
</comment>
<sequence>MLQNDSAAGAGKVPVVVDWVIGGETCEVASCDLGSYACISNHSVCVDSSNGPGYLCNYSTGYRDNPYVSDGCQGGTHLKLSQTEASSEPSFPFSRAASEQAEGERAFCHRAAAASPVNAGKAGAGSHR</sequence>
<dbReference type="PANTHER" id="PTHR33491">
    <property type="entry name" value="OSJNBA0016N04.9 PROTEIN"/>
    <property type="match status" value="1"/>
</dbReference>
<evidence type="ECO:0000313" key="2">
    <source>
        <dbReference type="Proteomes" id="UP000734854"/>
    </source>
</evidence>
<accession>A0A8J5F5F6</accession>
<protein>
    <submittedName>
        <fullName evidence="1">Uncharacterized protein</fullName>
    </submittedName>
</protein>
<organism evidence="1 2">
    <name type="scientific">Zingiber officinale</name>
    <name type="common">Ginger</name>
    <name type="synonym">Amomum zingiber</name>
    <dbReference type="NCBI Taxonomy" id="94328"/>
    <lineage>
        <taxon>Eukaryota</taxon>
        <taxon>Viridiplantae</taxon>
        <taxon>Streptophyta</taxon>
        <taxon>Embryophyta</taxon>
        <taxon>Tracheophyta</taxon>
        <taxon>Spermatophyta</taxon>
        <taxon>Magnoliopsida</taxon>
        <taxon>Liliopsida</taxon>
        <taxon>Zingiberales</taxon>
        <taxon>Zingiberaceae</taxon>
        <taxon>Zingiber</taxon>
    </lineage>
</organism>
<keyword evidence="2" id="KW-1185">Reference proteome</keyword>
<dbReference type="Proteomes" id="UP000734854">
    <property type="component" value="Unassembled WGS sequence"/>
</dbReference>
<evidence type="ECO:0000313" key="1">
    <source>
        <dbReference type="EMBL" id="KAG6477578.1"/>
    </source>
</evidence>
<proteinExistence type="predicted"/>
<dbReference type="EMBL" id="JACMSC010000018">
    <property type="protein sequence ID" value="KAG6477578.1"/>
    <property type="molecule type" value="Genomic_DNA"/>
</dbReference>